<dbReference type="AlphaFoldDB" id="A0A8H7PTV7"/>
<evidence type="ECO:0000313" key="1">
    <source>
        <dbReference type="EMBL" id="KAG2179743.1"/>
    </source>
</evidence>
<name>A0A8H7PTV7_9FUNG</name>
<protein>
    <submittedName>
        <fullName evidence="1">Uncharacterized protein</fullName>
    </submittedName>
</protein>
<organism evidence="1 2">
    <name type="scientific">Umbelopsis vinacea</name>
    <dbReference type="NCBI Taxonomy" id="44442"/>
    <lineage>
        <taxon>Eukaryota</taxon>
        <taxon>Fungi</taxon>
        <taxon>Fungi incertae sedis</taxon>
        <taxon>Mucoromycota</taxon>
        <taxon>Mucoromycotina</taxon>
        <taxon>Umbelopsidomycetes</taxon>
        <taxon>Umbelopsidales</taxon>
        <taxon>Umbelopsidaceae</taxon>
        <taxon>Umbelopsis</taxon>
    </lineage>
</organism>
<sequence>MSITFSSGCGSNNSYKIASPIAGWDTCYLSFVITDMGCIITADKVAARCHCDASGNCAVGDATSTLLCDGQPIVPFPHSGDPNAMVSGSCTYKKSGSTSTPASVTITSGGTTSAGISLTKSNMLITASFVLCAVIGSF</sequence>
<dbReference type="EMBL" id="JAEPRA010000010">
    <property type="protein sequence ID" value="KAG2179743.1"/>
    <property type="molecule type" value="Genomic_DNA"/>
</dbReference>
<gene>
    <name evidence="1" type="ORF">INT44_006591</name>
</gene>
<comment type="caution">
    <text evidence="1">The sequence shown here is derived from an EMBL/GenBank/DDBJ whole genome shotgun (WGS) entry which is preliminary data.</text>
</comment>
<proteinExistence type="predicted"/>
<evidence type="ECO:0000313" key="2">
    <source>
        <dbReference type="Proteomes" id="UP000612746"/>
    </source>
</evidence>
<reference evidence="1" key="1">
    <citation type="submission" date="2020-12" db="EMBL/GenBank/DDBJ databases">
        <title>Metabolic potential, ecology and presence of endohyphal bacteria is reflected in genomic diversity of Mucoromycotina.</title>
        <authorList>
            <person name="Muszewska A."/>
            <person name="Okrasinska A."/>
            <person name="Steczkiewicz K."/>
            <person name="Drgas O."/>
            <person name="Orlowska M."/>
            <person name="Perlinska-Lenart U."/>
            <person name="Aleksandrzak-Piekarczyk T."/>
            <person name="Szatraj K."/>
            <person name="Zielenkiewicz U."/>
            <person name="Pilsyk S."/>
            <person name="Malc E."/>
            <person name="Mieczkowski P."/>
            <person name="Kruszewska J.S."/>
            <person name="Biernat P."/>
            <person name="Pawlowska J."/>
        </authorList>
    </citation>
    <scope>NUCLEOTIDE SEQUENCE</scope>
    <source>
        <strain evidence="1">WA0000051536</strain>
    </source>
</reference>
<dbReference type="Proteomes" id="UP000612746">
    <property type="component" value="Unassembled WGS sequence"/>
</dbReference>
<keyword evidence="2" id="KW-1185">Reference proteome</keyword>
<accession>A0A8H7PTV7</accession>